<keyword evidence="8" id="KW-0418">Kinase</keyword>
<evidence type="ECO:0000256" key="4">
    <source>
        <dbReference type="ARBA" id="ARBA00022737"/>
    </source>
</evidence>
<keyword evidence="8" id="KW-0675">Receptor</keyword>
<dbReference type="GO" id="GO:0016020">
    <property type="term" value="C:membrane"/>
    <property type="evidence" value="ECO:0007669"/>
    <property type="project" value="UniProtKB-SubCell"/>
</dbReference>
<keyword evidence="2" id="KW-0433">Leucine-rich repeat</keyword>
<dbReference type="EMBL" id="PKPP01001608">
    <property type="protein sequence ID" value="PWA81297.1"/>
    <property type="molecule type" value="Genomic_DNA"/>
</dbReference>
<evidence type="ECO:0000256" key="2">
    <source>
        <dbReference type="ARBA" id="ARBA00022614"/>
    </source>
</evidence>
<evidence type="ECO:0000256" key="6">
    <source>
        <dbReference type="SAM" id="SignalP"/>
    </source>
</evidence>
<keyword evidence="9" id="KW-1185">Reference proteome</keyword>
<keyword evidence="4" id="KW-0677">Repeat</keyword>
<evidence type="ECO:0000313" key="9">
    <source>
        <dbReference type="Proteomes" id="UP000245207"/>
    </source>
</evidence>
<dbReference type="PRINTS" id="PR00019">
    <property type="entry name" value="LEURICHRPT"/>
</dbReference>
<dbReference type="GO" id="GO:0016301">
    <property type="term" value="F:kinase activity"/>
    <property type="evidence" value="ECO:0007669"/>
    <property type="project" value="UniProtKB-KW"/>
</dbReference>
<feature type="domain" description="Leucine-rich repeat-containing N-terminal plant-type" evidence="7">
    <location>
        <begin position="30"/>
        <end position="76"/>
    </location>
</feature>
<dbReference type="InterPro" id="IPR001611">
    <property type="entry name" value="Leu-rich_rpt"/>
</dbReference>
<organism evidence="8 9">
    <name type="scientific">Artemisia annua</name>
    <name type="common">Sweet wormwood</name>
    <dbReference type="NCBI Taxonomy" id="35608"/>
    <lineage>
        <taxon>Eukaryota</taxon>
        <taxon>Viridiplantae</taxon>
        <taxon>Streptophyta</taxon>
        <taxon>Embryophyta</taxon>
        <taxon>Tracheophyta</taxon>
        <taxon>Spermatophyta</taxon>
        <taxon>Magnoliopsida</taxon>
        <taxon>eudicotyledons</taxon>
        <taxon>Gunneridae</taxon>
        <taxon>Pentapetalae</taxon>
        <taxon>asterids</taxon>
        <taxon>campanulids</taxon>
        <taxon>Asterales</taxon>
        <taxon>Asteraceae</taxon>
        <taxon>Asteroideae</taxon>
        <taxon>Anthemideae</taxon>
        <taxon>Artemisiinae</taxon>
        <taxon>Artemisia</taxon>
    </lineage>
</organism>
<comment type="caution">
    <text evidence="8">The sequence shown here is derived from an EMBL/GenBank/DDBJ whole genome shotgun (WGS) entry which is preliminary data.</text>
</comment>
<gene>
    <name evidence="8" type="ORF">CTI12_AA189500</name>
</gene>
<keyword evidence="3 6" id="KW-0732">Signal</keyword>
<dbReference type="Pfam" id="PF08263">
    <property type="entry name" value="LRRNT_2"/>
    <property type="match status" value="1"/>
</dbReference>
<name>A0A2U1P6I5_ARTAN</name>
<accession>A0A2U1P6I5</accession>
<dbReference type="PANTHER" id="PTHR48060">
    <property type="entry name" value="DNA DAMAGE-REPAIR/TOLERATION PROTEIN DRT100"/>
    <property type="match status" value="1"/>
</dbReference>
<dbReference type="Pfam" id="PF00560">
    <property type="entry name" value="LRR_1"/>
    <property type="match status" value="3"/>
</dbReference>
<dbReference type="InterPro" id="IPR013210">
    <property type="entry name" value="LRR_N_plant-typ"/>
</dbReference>
<dbReference type="InterPro" id="IPR053211">
    <property type="entry name" value="DNA_repair-toleration"/>
</dbReference>
<reference evidence="8 9" key="1">
    <citation type="journal article" date="2018" name="Mol. Plant">
        <title>The genome of Artemisia annua provides insight into the evolution of Asteraceae family and artemisinin biosynthesis.</title>
        <authorList>
            <person name="Shen Q."/>
            <person name="Zhang L."/>
            <person name="Liao Z."/>
            <person name="Wang S."/>
            <person name="Yan T."/>
            <person name="Shi P."/>
            <person name="Liu M."/>
            <person name="Fu X."/>
            <person name="Pan Q."/>
            <person name="Wang Y."/>
            <person name="Lv Z."/>
            <person name="Lu X."/>
            <person name="Zhang F."/>
            <person name="Jiang W."/>
            <person name="Ma Y."/>
            <person name="Chen M."/>
            <person name="Hao X."/>
            <person name="Li L."/>
            <person name="Tang Y."/>
            <person name="Lv G."/>
            <person name="Zhou Y."/>
            <person name="Sun X."/>
            <person name="Brodelius P.E."/>
            <person name="Rose J.K.C."/>
            <person name="Tang K."/>
        </authorList>
    </citation>
    <scope>NUCLEOTIDE SEQUENCE [LARGE SCALE GENOMIC DNA]</scope>
    <source>
        <strain evidence="9">cv. Huhao1</strain>
        <tissue evidence="8">Leaf</tissue>
    </source>
</reference>
<dbReference type="STRING" id="35608.A0A2U1P6I5"/>
<evidence type="ECO:0000256" key="3">
    <source>
        <dbReference type="ARBA" id="ARBA00022729"/>
    </source>
</evidence>
<protein>
    <submittedName>
        <fullName evidence="8">Leucine-rich repeat receptor-like protein kinase family protein</fullName>
    </submittedName>
</protein>
<dbReference type="Gene3D" id="3.80.10.10">
    <property type="entry name" value="Ribonuclease Inhibitor"/>
    <property type="match status" value="1"/>
</dbReference>
<dbReference type="InterPro" id="IPR032675">
    <property type="entry name" value="LRR_dom_sf"/>
</dbReference>
<comment type="subcellular location">
    <subcellularLocation>
        <location evidence="1">Membrane</location>
    </subcellularLocation>
</comment>
<dbReference type="SUPFAM" id="SSF52058">
    <property type="entry name" value="L domain-like"/>
    <property type="match status" value="1"/>
</dbReference>
<feature type="chain" id="PRO_5015396422" evidence="6">
    <location>
        <begin position="28"/>
        <end position="199"/>
    </location>
</feature>
<evidence type="ECO:0000259" key="7">
    <source>
        <dbReference type="Pfam" id="PF08263"/>
    </source>
</evidence>
<evidence type="ECO:0000256" key="5">
    <source>
        <dbReference type="ARBA" id="ARBA00023136"/>
    </source>
</evidence>
<evidence type="ECO:0000313" key="8">
    <source>
        <dbReference type="EMBL" id="PWA81297.1"/>
    </source>
</evidence>
<dbReference type="Proteomes" id="UP000245207">
    <property type="component" value="Unassembled WGS sequence"/>
</dbReference>
<keyword evidence="5" id="KW-0472">Membrane</keyword>
<evidence type="ECO:0000256" key="1">
    <source>
        <dbReference type="ARBA" id="ARBA00004370"/>
    </source>
</evidence>
<proteinExistence type="predicted"/>
<dbReference type="FunFam" id="3.80.10.10:FF:000400">
    <property type="entry name" value="Nuclear pore complex protein NUP107"/>
    <property type="match status" value="1"/>
</dbReference>
<sequence>MSSLNFLLLSHALLIIALLSIPNFSSATSEEANALLKWKASLQIPNNSQIVSSWTLPQSNSSAPSPCTSWLGIVCNTDGNINRLNLTMSDLEGTLHQFPFSTLRNLTHFELSLNNFFGPIPPEIGLLSKLVYLDLSVNQLSGPIPPTIGKLSQLTILSLSGNRLNSSIPHEIGSMVSLEANCEICAVAEESRFSFSLFL</sequence>
<keyword evidence="8" id="KW-0808">Transferase</keyword>
<dbReference type="PANTHER" id="PTHR48060:SF24">
    <property type="entry name" value="NON-SPECIFIC SERINE_THREONINE PROTEIN KINASE"/>
    <property type="match status" value="1"/>
</dbReference>
<dbReference type="OrthoDB" id="676979at2759"/>
<feature type="signal peptide" evidence="6">
    <location>
        <begin position="1"/>
        <end position="27"/>
    </location>
</feature>
<dbReference type="AlphaFoldDB" id="A0A2U1P6I5"/>